<organism evidence="3 4">
    <name type="scientific">Acanthosepion pharaonis</name>
    <name type="common">Pharaoh cuttlefish</name>
    <name type="synonym">Sepia pharaonis</name>
    <dbReference type="NCBI Taxonomy" id="158019"/>
    <lineage>
        <taxon>Eukaryota</taxon>
        <taxon>Metazoa</taxon>
        <taxon>Spiralia</taxon>
        <taxon>Lophotrochozoa</taxon>
        <taxon>Mollusca</taxon>
        <taxon>Cephalopoda</taxon>
        <taxon>Coleoidea</taxon>
        <taxon>Decapodiformes</taxon>
        <taxon>Sepiida</taxon>
        <taxon>Sepiina</taxon>
        <taxon>Sepiidae</taxon>
        <taxon>Acanthosepion</taxon>
    </lineage>
</organism>
<keyword evidence="4" id="KW-1185">Reference proteome</keyword>
<dbReference type="Pfam" id="PF21166">
    <property type="entry name" value="LSM12_LSM"/>
    <property type="match status" value="1"/>
</dbReference>
<dbReference type="InterPro" id="IPR047574">
    <property type="entry name" value="AD"/>
</dbReference>
<reference evidence="3" key="1">
    <citation type="submission" date="2021-01" db="EMBL/GenBank/DDBJ databases">
        <authorList>
            <person name="Li R."/>
            <person name="Bekaert M."/>
        </authorList>
    </citation>
    <scope>NUCLEOTIDE SEQUENCE</scope>
    <source>
        <strain evidence="3">Farmed</strain>
    </source>
</reference>
<dbReference type="Pfam" id="PF09793">
    <property type="entry name" value="AD"/>
    <property type="match status" value="1"/>
</dbReference>
<name>A0A812C506_ACAPH</name>
<feature type="transmembrane region" description="Helical" evidence="1">
    <location>
        <begin position="170"/>
        <end position="203"/>
    </location>
</feature>
<dbReference type="OrthoDB" id="1057137at2759"/>
<sequence>MEGEVAAFDIGTKLLIIKSNSSAGNHNLNDMKFINLDYVKDVNMLADAKEPAPHLMPLNLGKLSNRVRQNVEEKRQKVNHIGVGVTPEGQAVFNAIIKTIGETRWSGKNIIVMETVEIHPPYGVENCHGPEGNQVLIHVKKIVTKHLSKMSESQGTNSLRKSMSPSPVSLSLTSFLLISFSHLSFYLQFSLLNVFFLLLLLSFSPRLSVYYSFFRLTLYFVYCLFSFKYLLISPVCSQPKTVSTNKATPPHPLTHLILPIPQPLFVEKSPYLPLLVHLFPIPQPLSVETPALSDKLILLVTPQSFSH</sequence>
<accession>A0A812C506</accession>
<keyword evidence="1" id="KW-0812">Transmembrane</keyword>
<proteinExistence type="predicted"/>
<evidence type="ECO:0000259" key="2">
    <source>
        <dbReference type="PROSITE" id="PS52001"/>
    </source>
</evidence>
<dbReference type="InterPro" id="IPR039683">
    <property type="entry name" value="Lsm12-like"/>
</dbReference>
<dbReference type="InterPro" id="IPR048478">
    <property type="entry name" value="LSM12_LSM"/>
</dbReference>
<dbReference type="PROSITE" id="PS52001">
    <property type="entry name" value="AD"/>
    <property type="match status" value="1"/>
</dbReference>
<dbReference type="PANTHER" id="PTHR13542">
    <property type="entry name" value="LSM12 HOMOLOG"/>
    <property type="match status" value="1"/>
</dbReference>
<evidence type="ECO:0000256" key="1">
    <source>
        <dbReference type="SAM" id="Phobius"/>
    </source>
</evidence>
<dbReference type="Proteomes" id="UP000597762">
    <property type="component" value="Unassembled WGS sequence"/>
</dbReference>
<dbReference type="AlphaFoldDB" id="A0A812C506"/>
<comment type="caution">
    <text evidence="3">The sequence shown here is derived from an EMBL/GenBank/DDBJ whole genome shotgun (WGS) entry which is preliminary data.</text>
</comment>
<keyword evidence="1" id="KW-0472">Membrane</keyword>
<feature type="transmembrane region" description="Helical" evidence="1">
    <location>
        <begin position="209"/>
        <end position="231"/>
    </location>
</feature>
<dbReference type="InterPro" id="IPR019181">
    <property type="entry name" value="LSM12_ABD"/>
</dbReference>
<keyword evidence="1" id="KW-1133">Transmembrane helix</keyword>
<protein>
    <submittedName>
        <fullName evidence="3">LSM12</fullName>
    </submittedName>
</protein>
<feature type="domain" description="AD" evidence="2">
    <location>
        <begin position="56"/>
        <end position="151"/>
    </location>
</feature>
<evidence type="ECO:0000313" key="4">
    <source>
        <dbReference type="Proteomes" id="UP000597762"/>
    </source>
</evidence>
<gene>
    <name evidence="3" type="ORF">SPHA_32620</name>
</gene>
<dbReference type="SMART" id="SM00995">
    <property type="entry name" value="AD"/>
    <property type="match status" value="1"/>
</dbReference>
<dbReference type="EMBL" id="CAHIKZ030001359">
    <property type="protein sequence ID" value="CAE1261246.1"/>
    <property type="molecule type" value="Genomic_DNA"/>
</dbReference>
<evidence type="ECO:0000313" key="3">
    <source>
        <dbReference type="EMBL" id="CAE1261246.1"/>
    </source>
</evidence>